<dbReference type="InterPro" id="IPR008928">
    <property type="entry name" value="6-hairpin_glycosidase_sf"/>
</dbReference>
<sequence>MLRLTVFVVGLLATAHCATAQTQPASPPSLRFQIDEGRNINSFLREGPVAAHLLLRSGTDPRILVAFPAGNSGVGLWFGRSEQPVEWQLARQPMPAHEKDSKGRPLHGVEAEVTLDTDNLRIQEAVLSSVRVLRDYQALGTIPNEVAAKPDVTANRIVWDRGRLDGAAGYRLSIEALDGARVSTESITGANGKLRLKVVALTGETPLTPIDNTSLLTATAARDTRARDVLTFLSYREKYLAGSWRFDTYFGRDSLMSLTLLAPVLQHLAIESGIGAVLTRLAPNGEVAHEEDIGEFAVLRNFREGRGKIDAPIYDYGMVDDDFMLAPLAADWLLDNEGRTRAPKFLSEKNAAGQRQGDALVKNLTWVVERTAAFVANPKPANLVGIKEGRMTGQWRDSEEGLGRGLYAYDVNAVFVPAALDAIDRLLKSGLIDSYLTDAQRRSLQRAGNQRDAWSRKAPPMFVVTLPAKQARDQVSAYAATIGVDAKQPLAALDSGLREQSLTFNALSLDANGKPIPIMHSDDGFALLFTQPSAAQLQRSIDAIMRPFPAGLMTPAGLLVANPAFADRDTQARFGNSAYHGTVVWSWQQAVLAAGLSRQLARSDLSAELRTRLQAARAQLWKAIDATNALRSSELWTWSFANGQYRAEAFGQHNTHADESNAAQLWSTVYLSFRNGEWLGAKRTQ</sequence>
<dbReference type="Proteomes" id="UP000445000">
    <property type="component" value="Unassembled WGS sequence"/>
</dbReference>
<evidence type="ECO:0000256" key="1">
    <source>
        <dbReference type="SAM" id="SignalP"/>
    </source>
</evidence>
<comment type="caution">
    <text evidence="2">The sequence shown here is derived from an EMBL/GenBank/DDBJ whole genome shotgun (WGS) entry which is preliminary data.</text>
</comment>
<keyword evidence="3" id="KW-1185">Reference proteome</keyword>
<dbReference type="GO" id="GO:0005975">
    <property type="term" value="P:carbohydrate metabolic process"/>
    <property type="evidence" value="ECO:0007669"/>
    <property type="project" value="InterPro"/>
</dbReference>
<dbReference type="AlphaFoldDB" id="A0A829Y9V5"/>
<dbReference type="EMBL" id="BLJN01000001">
    <property type="protein sequence ID" value="GFE79638.1"/>
    <property type="molecule type" value="Genomic_DNA"/>
</dbReference>
<feature type="chain" id="PRO_5032611298" evidence="1">
    <location>
        <begin position="21"/>
        <end position="685"/>
    </location>
</feature>
<reference evidence="3" key="1">
    <citation type="submission" date="2020-01" db="EMBL/GenBank/DDBJ databases">
        <title>'Steroidobacter agaridevorans' sp. nov., agar-degrading bacteria isolated from rhizosphere soils.</title>
        <authorList>
            <person name="Ikenaga M."/>
            <person name="Kataoka M."/>
            <person name="Murouchi A."/>
            <person name="Katsuragi S."/>
            <person name="Sakai M."/>
        </authorList>
    </citation>
    <scope>NUCLEOTIDE SEQUENCE [LARGE SCALE GENOMIC DNA]</scope>
    <source>
        <strain evidence="3">YU21-B</strain>
    </source>
</reference>
<feature type="signal peptide" evidence="1">
    <location>
        <begin position="1"/>
        <end position="20"/>
    </location>
</feature>
<keyword evidence="1" id="KW-0732">Signal</keyword>
<dbReference type="SUPFAM" id="SSF48208">
    <property type="entry name" value="Six-hairpin glycosidases"/>
    <property type="match status" value="1"/>
</dbReference>
<dbReference type="RefSeq" id="WP_161811288.1">
    <property type="nucleotide sequence ID" value="NZ_BLJN01000001.1"/>
</dbReference>
<keyword evidence="2" id="KW-0449">Lipoprotein</keyword>
<evidence type="ECO:0000313" key="3">
    <source>
        <dbReference type="Proteomes" id="UP000445000"/>
    </source>
</evidence>
<organism evidence="2 3">
    <name type="scientific">Steroidobacter agaridevorans</name>
    <dbReference type="NCBI Taxonomy" id="2695856"/>
    <lineage>
        <taxon>Bacteria</taxon>
        <taxon>Pseudomonadati</taxon>
        <taxon>Pseudomonadota</taxon>
        <taxon>Gammaproteobacteria</taxon>
        <taxon>Steroidobacterales</taxon>
        <taxon>Steroidobacteraceae</taxon>
        <taxon>Steroidobacter</taxon>
    </lineage>
</organism>
<protein>
    <submittedName>
        <fullName evidence="2">Lipoprotein</fullName>
    </submittedName>
</protein>
<proteinExistence type="predicted"/>
<name>A0A829Y9V5_9GAMM</name>
<gene>
    <name evidence="2" type="ORF">GCM10011487_16380</name>
</gene>
<evidence type="ECO:0000313" key="2">
    <source>
        <dbReference type="EMBL" id="GFE79638.1"/>
    </source>
</evidence>
<accession>A0A829Y9V5</accession>